<dbReference type="InterPro" id="IPR017871">
    <property type="entry name" value="ABC_transporter-like_CS"/>
</dbReference>
<dbReference type="GO" id="GO:0015421">
    <property type="term" value="F:ABC-type oligopeptide transporter activity"/>
    <property type="evidence" value="ECO:0007669"/>
    <property type="project" value="TreeGrafter"/>
</dbReference>
<evidence type="ECO:0000313" key="9">
    <source>
        <dbReference type="EMBL" id="AMB98651.1"/>
    </source>
</evidence>
<dbReference type="GO" id="GO:0005886">
    <property type="term" value="C:plasma membrane"/>
    <property type="evidence" value="ECO:0007669"/>
    <property type="project" value="UniProtKB-SubCell"/>
</dbReference>
<proteinExistence type="predicted"/>
<dbReference type="Gene3D" id="1.20.1560.10">
    <property type="entry name" value="ABC transporter type 1, transmembrane domain"/>
    <property type="match status" value="1"/>
</dbReference>
<evidence type="ECO:0000256" key="5">
    <source>
        <dbReference type="ARBA" id="ARBA00022741"/>
    </source>
</evidence>
<keyword evidence="8" id="KW-0472">Membrane</keyword>
<dbReference type="FunFam" id="3.40.50.300:FF:000854">
    <property type="entry name" value="Multidrug ABC transporter ATP-binding protein"/>
    <property type="match status" value="1"/>
</dbReference>
<dbReference type="PROSITE" id="PS00211">
    <property type="entry name" value="ABC_TRANSPORTER_1"/>
    <property type="match status" value="1"/>
</dbReference>
<evidence type="ECO:0000313" key="10">
    <source>
        <dbReference type="Proteomes" id="UP000062260"/>
    </source>
</evidence>
<comment type="subcellular location">
    <subcellularLocation>
        <location evidence="1">Cell membrane</location>
        <topology evidence="1">Multi-pass membrane protein</topology>
    </subcellularLocation>
</comment>
<dbReference type="SMART" id="SM00382">
    <property type="entry name" value="AAA"/>
    <property type="match status" value="1"/>
</dbReference>
<keyword evidence="7" id="KW-1133">Transmembrane helix</keyword>
<evidence type="ECO:0000256" key="6">
    <source>
        <dbReference type="ARBA" id="ARBA00022840"/>
    </source>
</evidence>
<dbReference type="CDD" id="cd18548">
    <property type="entry name" value="ABC_6TM_Tm287_like"/>
    <property type="match status" value="1"/>
</dbReference>
<evidence type="ECO:0000256" key="7">
    <source>
        <dbReference type="ARBA" id="ARBA00022989"/>
    </source>
</evidence>
<dbReference type="SUPFAM" id="SSF90123">
    <property type="entry name" value="ABC transporter transmembrane region"/>
    <property type="match status" value="1"/>
</dbReference>
<keyword evidence="2" id="KW-0813">Transport</keyword>
<gene>
    <name evidence="9" type="ORF">AWM75_00970</name>
</gene>
<dbReference type="InterPro" id="IPR003593">
    <property type="entry name" value="AAA+_ATPase"/>
</dbReference>
<dbReference type="PANTHER" id="PTHR43394">
    <property type="entry name" value="ATP-DEPENDENT PERMEASE MDL1, MITOCHONDRIAL"/>
    <property type="match status" value="1"/>
</dbReference>
<dbReference type="Pfam" id="PF00664">
    <property type="entry name" value="ABC_membrane"/>
    <property type="match status" value="1"/>
</dbReference>
<dbReference type="STRING" id="128944.AWM75_00970"/>
<reference evidence="9 10" key="1">
    <citation type="journal article" date="2016" name="Genome Announc.">
        <title>Complete Genome Sequences of Aerococcus christensenii CCUG 28831T, Aerococcus sanguinicola CCUG 43001T, Aerococcus urinae CCUG 36881T, Aerococcus urinaeequi CCUG 28094T, Aerococcus urinaehominis CCUG 42038 BT, and Aerococcus viridans CCUG 4311T.</title>
        <authorList>
            <person name="Carkaci D."/>
            <person name="Dargis R."/>
            <person name="Nielsen X.C."/>
            <person name="Skovgaard O."/>
            <person name="Fuursted K."/>
            <person name="Christensen J.J."/>
        </authorList>
    </citation>
    <scope>NUCLEOTIDE SEQUENCE [LARGE SCALE GENOMIC DNA]</scope>
    <source>
        <strain evidence="9 10">CCUG42038B</strain>
    </source>
</reference>
<organism evidence="9 10">
    <name type="scientific">Aerococcus urinaehominis</name>
    <dbReference type="NCBI Taxonomy" id="128944"/>
    <lineage>
        <taxon>Bacteria</taxon>
        <taxon>Bacillati</taxon>
        <taxon>Bacillota</taxon>
        <taxon>Bacilli</taxon>
        <taxon>Lactobacillales</taxon>
        <taxon>Aerococcaceae</taxon>
        <taxon>Aerococcus</taxon>
    </lineage>
</organism>
<evidence type="ECO:0000256" key="4">
    <source>
        <dbReference type="ARBA" id="ARBA00022692"/>
    </source>
</evidence>
<name>A0A109RHC8_9LACT</name>
<dbReference type="GO" id="GO:0016887">
    <property type="term" value="F:ATP hydrolysis activity"/>
    <property type="evidence" value="ECO:0007669"/>
    <property type="project" value="InterPro"/>
</dbReference>
<dbReference type="InterPro" id="IPR027417">
    <property type="entry name" value="P-loop_NTPase"/>
</dbReference>
<dbReference type="SUPFAM" id="SSF52540">
    <property type="entry name" value="P-loop containing nucleoside triphosphate hydrolases"/>
    <property type="match status" value="1"/>
</dbReference>
<dbReference type="EMBL" id="CP014163">
    <property type="protein sequence ID" value="AMB98651.1"/>
    <property type="molecule type" value="Genomic_DNA"/>
</dbReference>
<sequence>MLELIKKVPRSLIIWCVIFAFLQGGSELILPSLTAQLFDQGVALGDSRAIMTTALKMLGMTILIVSFAVLNVYFASKASLGLGRYLRNSLYQKVVGLPKDQYEEFGAASLITRSSSDVVQIEQTVMMTLRMFLLAPAMFIAGVAMAIYTSPQLSQVYIFSIPMLALVMGIVIYFAGPLFFSMQEKVDNMNRIFREGLTGIRVIRAFNRNQYESDRFAGANQDYQTTAIKANVRMGFLMPAITLVLSLTNIGIIWLGGNLVSDLQLQVGQIISFISYTGIIVFSFTMLGMLFVMIPRAQVAAKRINQVLNTVNDIQNPDQAMLIDKQRPGQVDFNQVSFKFGDAQTNTLTDIDFHLQAGQTLGIIGGTGSGKSTILNLILRFFDVNEGSVQVNGTDVREIDLNSLRDAIGYVPQKANLFSGTIRSNLQFGNENASDEALWRALDIAQAKYFVEALTHGLDSKVNQGGSNFSGGQKQRLCIARALVKQANINIFDDSFSALDAQTDAKLRQALNREVQDSANIIVSQRVSTIMDADQILVLDDAGNMCGLGHHDDLLANNNIYQSIVNSQLGEVVD</sequence>
<dbReference type="Gene3D" id="3.40.50.300">
    <property type="entry name" value="P-loop containing nucleotide triphosphate hydrolases"/>
    <property type="match status" value="1"/>
</dbReference>
<dbReference type="InterPro" id="IPR011527">
    <property type="entry name" value="ABC1_TM_dom"/>
</dbReference>
<dbReference type="InterPro" id="IPR039421">
    <property type="entry name" value="Type_1_exporter"/>
</dbReference>
<dbReference type="GO" id="GO:0005524">
    <property type="term" value="F:ATP binding"/>
    <property type="evidence" value="ECO:0007669"/>
    <property type="project" value="UniProtKB-KW"/>
</dbReference>
<keyword evidence="6 9" id="KW-0067">ATP-binding</keyword>
<keyword evidence="10" id="KW-1185">Reference proteome</keyword>
<dbReference type="AlphaFoldDB" id="A0A109RHC8"/>
<evidence type="ECO:0000256" key="2">
    <source>
        <dbReference type="ARBA" id="ARBA00022448"/>
    </source>
</evidence>
<keyword evidence="3" id="KW-1003">Cell membrane</keyword>
<dbReference type="OrthoDB" id="9770415at2"/>
<dbReference type="Pfam" id="PF00005">
    <property type="entry name" value="ABC_tran"/>
    <property type="match status" value="1"/>
</dbReference>
<dbReference type="Proteomes" id="UP000062260">
    <property type="component" value="Chromosome"/>
</dbReference>
<dbReference type="InterPro" id="IPR003439">
    <property type="entry name" value="ABC_transporter-like_ATP-bd"/>
</dbReference>
<keyword evidence="4" id="KW-0812">Transmembrane</keyword>
<dbReference type="PANTHER" id="PTHR43394:SF1">
    <property type="entry name" value="ATP-BINDING CASSETTE SUB-FAMILY B MEMBER 10, MITOCHONDRIAL"/>
    <property type="match status" value="1"/>
</dbReference>
<reference evidence="10" key="2">
    <citation type="submission" date="2016-01" db="EMBL/GenBank/DDBJ databases">
        <title>Six Aerococcus type strain genome sequencing and assembly using PacBio and Illumina Hiseq.</title>
        <authorList>
            <person name="Carkaci D."/>
            <person name="Dargis R."/>
            <person name="Nielsen X.C."/>
            <person name="Skovgaard O."/>
            <person name="Fuursted K."/>
            <person name="Christensen J.J."/>
        </authorList>
    </citation>
    <scope>NUCLEOTIDE SEQUENCE [LARGE SCALE GENOMIC DNA]</scope>
    <source>
        <strain evidence="10">CCUG42038B</strain>
    </source>
</reference>
<keyword evidence="5" id="KW-0547">Nucleotide-binding</keyword>
<dbReference type="RefSeq" id="WP_067977310.1">
    <property type="nucleotide sequence ID" value="NZ_FNHJ01000003.1"/>
</dbReference>
<evidence type="ECO:0000256" key="8">
    <source>
        <dbReference type="ARBA" id="ARBA00023136"/>
    </source>
</evidence>
<dbReference type="KEGG" id="auh:AWM75_00970"/>
<protein>
    <submittedName>
        <fullName evidence="9">Multidrug ABC transporter ATP-binding protein</fullName>
    </submittedName>
</protein>
<dbReference type="PROSITE" id="PS50893">
    <property type="entry name" value="ABC_TRANSPORTER_2"/>
    <property type="match status" value="1"/>
</dbReference>
<accession>A0A109RHC8</accession>
<evidence type="ECO:0000256" key="3">
    <source>
        <dbReference type="ARBA" id="ARBA00022475"/>
    </source>
</evidence>
<evidence type="ECO:0000256" key="1">
    <source>
        <dbReference type="ARBA" id="ARBA00004651"/>
    </source>
</evidence>
<dbReference type="PROSITE" id="PS50929">
    <property type="entry name" value="ABC_TM1F"/>
    <property type="match status" value="1"/>
</dbReference>
<dbReference type="InterPro" id="IPR036640">
    <property type="entry name" value="ABC1_TM_sf"/>
</dbReference>